<proteinExistence type="predicted"/>
<dbReference type="EMBL" id="JACHNB010000001">
    <property type="protein sequence ID" value="MBB4741513.1"/>
    <property type="molecule type" value="Genomic_DNA"/>
</dbReference>
<dbReference type="AlphaFoldDB" id="A0A7W7M905"/>
<dbReference type="Proteomes" id="UP000546162">
    <property type="component" value="Unassembled WGS sequence"/>
</dbReference>
<keyword evidence="3" id="KW-1185">Reference proteome</keyword>
<evidence type="ECO:0000256" key="1">
    <source>
        <dbReference type="SAM" id="Phobius"/>
    </source>
</evidence>
<gene>
    <name evidence="2" type="ORF">BJY16_004972</name>
</gene>
<accession>A0A7W7M905</accession>
<keyword evidence="1" id="KW-0472">Membrane</keyword>
<evidence type="ECO:0000313" key="2">
    <source>
        <dbReference type="EMBL" id="MBB4741513.1"/>
    </source>
</evidence>
<feature type="transmembrane region" description="Helical" evidence="1">
    <location>
        <begin position="39"/>
        <end position="57"/>
    </location>
</feature>
<sequence length="145" mass="15401">MIISGGRDGIGSPDTAIREPTIFFFEGERAGLSKPRTPLAGFWSLSVGAGLLTYLTMVLQPATTVRGCSNYGGNGNGTPFSDGIWDLVYLLLLLLWSTAVIVEQLLPVTWNGRRAGPILARALLAVTAVVVASCSVELKLLVLCH</sequence>
<keyword evidence="1" id="KW-1133">Transmembrane helix</keyword>
<keyword evidence="1" id="KW-0812">Transmembrane</keyword>
<feature type="transmembrane region" description="Helical" evidence="1">
    <location>
        <begin position="118"/>
        <end position="142"/>
    </location>
</feature>
<dbReference type="RefSeq" id="WP_185041988.1">
    <property type="nucleotide sequence ID" value="NZ_BAABFG010000005.1"/>
</dbReference>
<reference evidence="2 3" key="1">
    <citation type="submission" date="2020-08" db="EMBL/GenBank/DDBJ databases">
        <title>Sequencing the genomes of 1000 actinobacteria strains.</title>
        <authorList>
            <person name="Klenk H.-P."/>
        </authorList>
    </citation>
    <scope>NUCLEOTIDE SEQUENCE [LARGE SCALE GENOMIC DNA]</scope>
    <source>
        <strain evidence="2 3">DSM 45809</strain>
    </source>
</reference>
<organism evidence="2 3">
    <name type="scientific">Actinoplanes octamycinicus</name>
    <dbReference type="NCBI Taxonomy" id="135948"/>
    <lineage>
        <taxon>Bacteria</taxon>
        <taxon>Bacillati</taxon>
        <taxon>Actinomycetota</taxon>
        <taxon>Actinomycetes</taxon>
        <taxon>Micromonosporales</taxon>
        <taxon>Micromonosporaceae</taxon>
        <taxon>Actinoplanes</taxon>
    </lineage>
</organism>
<comment type="caution">
    <text evidence="2">The sequence shown here is derived from an EMBL/GenBank/DDBJ whole genome shotgun (WGS) entry which is preliminary data.</text>
</comment>
<name>A0A7W7M905_9ACTN</name>
<feature type="transmembrane region" description="Helical" evidence="1">
    <location>
        <begin position="87"/>
        <end position="106"/>
    </location>
</feature>
<protein>
    <submittedName>
        <fullName evidence="2">Uncharacterized protein</fullName>
    </submittedName>
</protein>
<evidence type="ECO:0000313" key="3">
    <source>
        <dbReference type="Proteomes" id="UP000546162"/>
    </source>
</evidence>